<keyword evidence="1" id="KW-0347">Helicase</keyword>
<protein>
    <submittedName>
        <fullName evidence="1">Helitron helicase-like protein</fullName>
    </submittedName>
</protein>
<evidence type="ECO:0000313" key="2">
    <source>
        <dbReference type="Proteomes" id="UP000237271"/>
    </source>
</evidence>
<sequence length="236" mass="27737">MLYKDIPTVYRWDKKSKWWVQYKKYVPSIGRIVHVSPQDPERFYLRLLLCYRHGPTSFEDLRTIDGVTYATFHEAAMAAGYLDNDSEWEECLLEASHERMPYQLRQLFGIILVYSLPSSSLGLWERFKNDLSEDFRREFGLDMNDRKVEYKTLQSLDSILRNYGLPLLQDYELEAAVDEQVTGDLIQQELNAYPLEQLESTAEMVTQLNANQQDIFDQVISAIETPEMGGKLFFYR</sequence>
<reference evidence="1 2" key="1">
    <citation type="journal article" date="2017" name="Genome Biol. Evol.">
        <title>Phytophthora megakarya and P. palmivora, closely related causal agents of cacao black pod rot, underwent increases in genome sizes and gene numbers by different mechanisms.</title>
        <authorList>
            <person name="Ali S.S."/>
            <person name="Shao J."/>
            <person name="Lary D.J."/>
            <person name="Kronmiller B."/>
            <person name="Shen D."/>
            <person name="Strem M.D."/>
            <person name="Amoako-Attah I."/>
            <person name="Akrofi A.Y."/>
            <person name="Begoude B.A."/>
            <person name="Ten Hoopen G.M."/>
            <person name="Coulibaly K."/>
            <person name="Kebe B.I."/>
            <person name="Melnick R.L."/>
            <person name="Guiltinan M.J."/>
            <person name="Tyler B.M."/>
            <person name="Meinhardt L.W."/>
            <person name="Bailey B.A."/>
        </authorList>
    </citation>
    <scope>NUCLEOTIDE SEQUENCE [LARGE SCALE GENOMIC DNA]</scope>
    <source>
        <strain evidence="2">sbr112.9</strain>
    </source>
</reference>
<dbReference type="PANTHER" id="PTHR10492">
    <property type="match status" value="1"/>
</dbReference>
<keyword evidence="1" id="KW-0067">ATP-binding</keyword>
<gene>
    <name evidence="1" type="ORF">PHPALM_5082</name>
</gene>
<dbReference type="AlphaFoldDB" id="A0A2P4YIF4"/>
<accession>A0A2P4YIF4</accession>
<dbReference type="OrthoDB" id="112966at2759"/>
<dbReference type="PANTHER" id="PTHR10492:SF57">
    <property type="entry name" value="ATP-DEPENDENT DNA HELICASE"/>
    <property type="match status" value="1"/>
</dbReference>
<proteinExistence type="predicted"/>
<dbReference type="GO" id="GO:0004386">
    <property type="term" value="F:helicase activity"/>
    <property type="evidence" value="ECO:0007669"/>
    <property type="project" value="UniProtKB-KW"/>
</dbReference>
<organism evidence="1 2">
    <name type="scientific">Phytophthora palmivora</name>
    <dbReference type="NCBI Taxonomy" id="4796"/>
    <lineage>
        <taxon>Eukaryota</taxon>
        <taxon>Sar</taxon>
        <taxon>Stramenopiles</taxon>
        <taxon>Oomycota</taxon>
        <taxon>Peronosporomycetes</taxon>
        <taxon>Peronosporales</taxon>
        <taxon>Peronosporaceae</taxon>
        <taxon>Phytophthora</taxon>
    </lineage>
</organism>
<name>A0A2P4YIF4_9STRA</name>
<dbReference type="EMBL" id="NCKW01002533">
    <property type="protein sequence ID" value="POM77519.1"/>
    <property type="molecule type" value="Genomic_DNA"/>
</dbReference>
<dbReference type="Proteomes" id="UP000237271">
    <property type="component" value="Unassembled WGS sequence"/>
</dbReference>
<keyword evidence="2" id="KW-1185">Reference proteome</keyword>
<comment type="caution">
    <text evidence="1">The sequence shown here is derived from an EMBL/GenBank/DDBJ whole genome shotgun (WGS) entry which is preliminary data.</text>
</comment>
<keyword evidence="1" id="KW-0547">Nucleotide-binding</keyword>
<keyword evidence="1" id="KW-0378">Hydrolase</keyword>
<evidence type="ECO:0000313" key="1">
    <source>
        <dbReference type="EMBL" id="POM77519.1"/>
    </source>
</evidence>